<sequence length="270" mass="31511">MSNAPSPADSELIAESPSDFQTNSGLTSGLSQDIDVINLEDSEYDSFLDYTNDVKPLLEMNEPDFEKLGGLQQHIEYHSKLLKFYTDLNNIFKEQGYKAAEDFELRSNLPKKPEPVTFQQKTKRKQTKNLNSFRVLELLQELKKYLINEQFPPSFLTFEETEDIEKLKKKLLECEKQYKQKSVDILNLVAVYGQYLKNLRTTYFGRFNAICREVLNITPRWARELCKISCVLSKYKKLQQLNLPVKMISSLVKHIEEACNEHTDEGEFWK</sequence>
<protein>
    <recommendedName>
        <fullName evidence="4">SPX domain-containing protein</fullName>
    </recommendedName>
</protein>
<reference evidence="2 3" key="1">
    <citation type="journal article" date="2021" name="Elife">
        <title>Chloroplast acquisition without the gene transfer in kleptoplastic sea slugs, Plakobranchus ocellatus.</title>
        <authorList>
            <person name="Maeda T."/>
            <person name="Takahashi S."/>
            <person name="Yoshida T."/>
            <person name="Shimamura S."/>
            <person name="Takaki Y."/>
            <person name="Nagai Y."/>
            <person name="Toyoda A."/>
            <person name="Suzuki Y."/>
            <person name="Arimoto A."/>
            <person name="Ishii H."/>
            <person name="Satoh N."/>
            <person name="Nishiyama T."/>
            <person name="Hasebe M."/>
            <person name="Maruyama T."/>
            <person name="Minagawa J."/>
            <person name="Obokata J."/>
            <person name="Shigenobu S."/>
        </authorList>
    </citation>
    <scope>NUCLEOTIDE SEQUENCE [LARGE SCALE GENOMIC DNA]</scope>
</reference>
<evidence type="ECO:0000313" key="3">
    <source>
        <dbReference type="Proteomes" id="UP000735302"/>
    </source>
</evidence>
<dbReference type="EMBL" id="BLXT01002108">
    <property type="protein sequence ID" value="GFN91207.1"/>
    <property type="molecule type" value="Genomic_DNA"/>
</dbReference>
<comment type="caution">
    <text evidence="2">The sequence shown here is derived from an EMBL/GenBank/DDBJ whole genome shotgun (WGS) entry which is preliminary data.</text>
</comment>
<feature type="region of interest" description="Disordered" evidence="1">
    <location>
        <begin position="1"/>
        <end position="27"/>
    </location>
</feature>
<dbReference type="Proteomes" id="UP000735302">
    <property type="component" value="Unassembled WGS sequence"/>
</dbReference>
<evidence type="ECO:0000313" key="2">
    <source>
        <dbReference type="EMBL" id="GFN91207.1"/>
    </source>
</evidence>
<keyword evidence="3" id="KW-1185">Reference proteome</keyword>
<feature type="compositionally biased region" description="Polar residues" evidence="1">
    <location>
        <begin position="18"/>
        <end position="27"/>
    </location>
</feature>
<dbReference type="AlphaFoldDB" id="A0AAV3Z9S9"/>
<evidence type="ECO:0008006" key="4">
    <source>
        <dbReference type="Google" id="ProtNLM"/>
    </source>
</evidence>
<gene>
    <name evidence="2" type="ORF">PoB_001771300</name>
</gene>
<organism evidence="2 3">
    <name type="scientific">Plakobranchus ocellatus</name>
    <dbReference type="NCBI Taxonomy" id="259542"/>
    <lineage>
        <taxon>Eukaryota</taxon>
        <taxon>Metazoa</taxon>
        <taxon>Spiralia</taxon>
        <taxon>Lophotrochozoa</taxon>
        <taxon>Mollusca</taxon>
        <taxon>Gastropoda</taxon>
        <taxon>Heterobranchia</taxon>
        <taxon>Euthyneura</taxon>
        <taxon>Panpulmonata</taxon>
        <taxon>Sacoglossa</taxon>
        <taxon>Placobranchoidea</taxon>
        <taxon>Plakobranchidae</taxon>
        <taxon>Plakobranchus</taxon>
    </lineage>
</organism>
<evidence type="ECO:0000256" key="1">
    <source>
        <dbReference type="SAM" id="MobiDB-lite"/>
    </source>
</evidence>
<name>A0AAV3Z9S9_9GAST</name>
<accession>A0AAV3Z9S9</accession>
<proteinExistence type="predicted"/>